<dbReference type="EMBL" id="JBCEWA010000007">
    <property type="protein sequence ID" value="MEL5988747.1"/>
    <property type="molecule type" value="Genomic_DNA"/>
</dbReference>
<dbReference type="PROSITE" id="PS51257">
    <property type="entry name" value="PROKAR_LIPOPROTEIN"/>
    <property type="match status" value="1"/>
</dbReference>
<sequence>MKFKVIILFLTSLLIISCFPETIKAQSQKKPTILILYDISSPVEQTTIHRVDALLSSYGETIVESRASATEKQIKQASTVIYIGMNQVEIPKKQREWINNFSHQKLFIGYNANQFNEFNQLKFNGKSNLVKVGKQTLAKRISFLKTTSPYKKVIEGQTINGVHPVLLKNDKSYYLSLNQWTDEFQWYLQPYIAENTTWFKPPKHKAWIIISGIQPSTSPKRLKQTTDILKKRQIPYALAVAAVEYTNNQKGINKLEEAKELKKELQNQQAQGVPIIANGYGLSYRMDDKVQHEFWDSRFNQPITALNSAQAEKAYSLDAFSSIEAFNKEREKIGRTEKEYTAKRIEDAVTELVNAKLYPIAFTIENDHASSYVYEEISKHFSLFFGALQYNDNSSEDTGVQPLITKPAYMNHLQVYSTNIKPVINGLEGEPTLVHELKDLLKIKGSMAGIKINMQLNPKTIERTLDIFESFPQFEWQNLREVKSDVQIKHITIQQTAKGALEVKQQKKYLDFIKKKWQTSPFEFSLWVLFWIVFLFVLIFFLNVIRLRFTLKKRLFEERKPNG</sequence>
<dbReference type="RefSeq" id="WP_087680196.1">
    <property type="nucleotide sequence ID" value="NZ_JBBCRB010000002.1"/>
</dbReference>
<keyword evidence="1" id="KW-0472">Membrane</keyword>
<keyword evidence="3" id="KW-1185">Reference proteome</keyword>
<name>A0ABU9LPE0_9BACL</name>
<organism evidence="2 3">
    <name type="scientific">Kurthia gibsonii</name>
    <dbReference type="NCBI Taxonomy" id="33946"/>
    <lineage>
        <taxon>Bacteria</taxon>
        <taxon>Bacillati</taxon>
        <taxon>Bacillota</taxon>
        <taxon>Bacilli</taxon>
        <taxon>Bacillales</taxon>
        <taxon>Caryophanaceae</taxon>
        <taxon>Kurthia</taxon>
    </lineage>
</organism>
<reference evidence="2 3" key="1">
    <citation type="submission" date="2024-04" db="EMBL/GenBank/DDBJ databases">
        <authorList>
            <person name="Wu Y.S."/>
            <person name="Zhang L."/>
        </authorList>
    </citation>
    <scope>NUCLEOTIDE SEQUENCE [LARGE SCALE GENOMIC DNA]</scope>
    <source>
        <strain evidence="2 3">KG-01</strain>
    </source>
</reference>
<accession>A0ABU9LPE0</accession>
<dbReference type="Proteomes" id="UP001398420">
    <property type="component" value="Unassembled WGS sequence"/>
</dbReference>
<proteinExistence type="predicted"/>
<keyword evidence="1" id="KW-0812">Transmembrane</keyword>
<feature type="transmembrane region" description="Helical" evidence="1">
    <location>
        <begin position="524"/>
        <end position="545"/>
    </location>
</feature>
<comment type="caution">
    <text evidence="2">The sequence shown here is derived from an EMBL/GenBank/DDBJ whole genome shotgun (WGS) entry which is preliminary data.</text>
</comment>
<evidence type="ECO:0000313" key="2">
    <source>
        <dbReference type="EMBL" id="MEL5988747.1"/>
    </source>
</evidence>
<keyword evidence="1" id="KW-1133">Transmembrane helix</keyword>
<protein>
    <submittedName>
        <fullName evidence="2">DUF2334 domain-containing protein</fullName>
    </submittedName>
</protein>
<gene>
    <name evidence="2" type="ORF">AAF454_10095</name>
</gene>
<evidence type="ECO:0000256" key="1">
    <source>
        <dbReference type="SAM" id="Phobius"/>
    </source>
</evidence>
<dbReference type="InterPro" id="IPR018763">
    <property type="entry name" value="DUF2334"/>
</dbReference>
<dbReference type="Pfam" id="PF10096">
    <property type="entry name" value="DUF2334"/>
    <property type="match status" value="1"/>
</dbReference>
<evidence type="ECO:0000313" key="3">
    <source>
        <dbReference type="Proteomes" id="UP001398420"/>
    </source>
</evidence>